<dbReference type="AlphaFoldDB" id="A0AAV7N5G0"/>
<dbReference type="EMBL" id="JANPWB010000013">
    <property type="protein sequence ID" value="KAJ1110110.1"/>
    <property type="molecule type" value="Genomic_DNA"/>
</dbReference>
<accession>A0AAV7N5G0</accession>
<dbReference type="Proteomes" id="UP001066276">
    <property type="component" value="Chromosome 9"/>
</dbReference>
<comment type="caution">
    <text evidence="2">The sequence shown here is derived from an EMBL/GenBank/DDBJ whole genome shotgun (WGS) entry which is preliminary data.</text>
</comment>
<reference evidence="2" key="1">
    <citation type="journal article" date="2022" name="bioRxiv">
        <title>Sequencing and chromosome-scale assembly of the giantPleurodeles waltlgenome.</title>
        <authorList>
            <person name="Brown T."/>
            <person name="Elewa A."/>
            <person name="Iarovenko S."/>
            <person name="Subramanian E."/>
            <person name="Araus A.J."/>
            <person name="Petzold A."/>
            <person name="Susuki M."/>
            <person name="Suzuki K.-i.T."/>
            <person name="Hayashi T."/>
            <person name="Toyoda A."/>
            <person name="Oliveira C."/>
            <person name="Osipova E."/>
            <person name="Leigh N.D."/>
            <person name="Simon A."/>
            <person name="Yun M.H."/>
        </authorList>
    </citation>
    <scope>NUCLEOTIDE SEQUENCE</scope>
    <source>
        <strain evidence="2">20211129_DDA</strain>
        <tissue evidence="2">Liver</tissue>
    </source>
</reference>
<feature type="region of interest" description="Disordered" evidence="1">
    <location>
        <begin position="47"/>
        <end position="67"/>
    </location>
</feature>
<feature type="region of interest" description="Disordered" evidence="1">
    <location>
        <begin position="1"/>
        <end position="26"/>
    </location>
</feature>
<evidence type="ECO:0000313" key="3">
    <source>
        <dbReference type="Proteomes" id="UP001066276"/>
    </source>
</evidence>
<keyword evidence="3" id="KW-1185">Reference proteome</keyword>
<name>A0AAV7N5G0_PLEWA</name>
<organism evidence="2 3">
    <name type="scientific">Pleurodeles waltl</name>
    <name type="common">Iberian ribbed newt</name>
    <dbReference type="NCBI Taxonomy" id="8319"/>
    <lineage>
        <taxon>Eukaryota</taxon>
        <taxon>Metazoa</taxon>
        <taxon>Chordata</taxon>
        <taxon>Craniata</taxon>
        <taxon>Vertebrata</taxon>
        <taxon>Euteleostomi</taxon>
        <taxon>Amphibia</taxon>
        <taxon>Batrachia</taxon>
        <taxon>Caudata</taxon>
        <taxon>Salamandroidea</taxon>
        <taxon>Salamandridae</taxon>
        <taxon>Pleurodelinae</taxon>
        <taxon>Pleurodeles</taxon>
    </lineage>
</organism>
<proteinExistence type="predicted"/>
<sequence>MKPNQDGVEGAKTRRSVGSRAAAADCRLGTTGNQEWKDAATSFSHSVYRADAQADERTPPSPAASGR</sequence>
<evidence type="ECO:0000256" key="1">
    <source>
        <dbReference type="SAM" id="MobiDB-lite"/>
    </source>
</evidence>
<evidence type="ECO:0000313" key="2">
    <source>
        <dbReference type="EMBL" id="KAJ1110110.1"/>
    </source>
</evidence>
<gene>
    <name evidence="2" type="ORF">NDU88_007465</name>
</gene>
<protein>
    <submittedName>
        <fullName evidence="2">Uncharacterized protein</fullName>
    </submittedName>
</protein>